<evidence type="ECO:0000313" key="7">
    <source>
        <dbReference type="Proteomes" id="UP001201980"/>
    </source>
</evidence>
<evidence type="ECO:0000259" key="2">
    <source>
        <dbReference type="Pfam" id="PF00465"/>
    </source>
</evidence>
<feature type="domain" description="Alcohol dehydrogenase iron-type/glycerol dehydrogenase GldA" evidence="2">
    <location>
        <begin position="333"/>
        <end position="473"/>
    </location>
</feature>
<feature type="domain" description="6-phosphogluconate dehydrogenase NADP-binding" evidence="3">
    <location>
        <begin position="15"/>
        <end position="135"/>
    </location>
</feature>
<dbReference type="InterPro" id="IPR029154">
    <property type="entry name" value="HIBADH-like_NADP-bd"/>
</dbReference>
<evidence type="ECO:0000259" key="3">
    <source>
        <dbReference type="Pfam" id="PF03446"/>
    </source>
</evidence>
<dbReference type="EMBL" id="JAKWBI020000145">
    <property type="protein sequence ID" value="KAJ2901607.1"/>
    <property type="molecule type" value="Genomic_DNA"/>
</dbReference>
<dbReference type="Pfam" id="PF00465">
    <property type="entry name" value="Fe-ADH"/>
    <property type="match status" value="1"/>
</dbReference>
<evidence type="ECO:0000259" key="4">
    <source>
        <dbReference type="Pfam" id="PF14833"/>
    </source>
</evidence>
<dbReference type="InterPro" id="IPR006115">
    <property type="entry name" value="6PGDH_NADP-bd"/>
</dbReference>
<dbReference type="GO" id="GO:0050661">
    <property type="term" value="F:NADP binding"/>
    <property type="evidence" value="ECO:0007669"/>
    <property type="project" value="InterPro"/>
</dbReference>
<dbReference type="GO" id="GO:0046872">
    <property type="term" value="F:metal ion binding"/>
    <property type="evidence" value="ECO:0007669"/>
    <property type="project" value="InterPro"/>
</dbReference>
<dbReference type="SUPFAM" id="SSF56796">
    <property type="entry name" value="Dehydroquinate synthase-like"/>
    <property type="match status" value="1"/>
</dbReference>
<dbReference type="Pfam" id="PF14833">
    <property type="entry name" value="NAD_binding_11"/>
    <property type="match status" value="1"/>
</dbReference>
<proteinExistence type="predicted"/>
<reference evidence="6" key="1">
    <citation type="submission" date="2022-07" db="EMBL/GenBank/DDBJ databases">
        <title>Draft genome sequence of Zalerion maritima ATCC 34329, a (micro)plastics degrading marine fungus.</title>
        <authorList>
            <person name="Paco A."/>
            <person name="Goncalves M.F.M."/>
            <person name="Rocha-Santos T.A.P."/>
            <person name="Alves A."/>
        </authorList>
    </citation>
    <scope>NUCLEOTIDE SEQUENCE</scope>
    <source>
        <strain evidence="6">ATCC 34329</strain>
    </source>
</reference>
<dbReference type="Gene3D" id="1.10.1040.10">
    <property type="entry name" value="N-(1-d-carboxylethyl)-l-norvaline Dehydrogenase, domain 2"/>
    <property type="match status" value="1"/>
</dbReference>
<dbReference type="PANTHER" id="PTHR22981:SF81">
    <property type="entry name" value="DEHYDROGENASE, PUTATIVE-RELATED"/>
    <property type="match status" value="1"/>
</dbReference>
<keyword evidence="1" id="KW-0560">Oxidoreductase</keyword>
<feature type="domain" description="3-hydroxyisobutyrate dehydrogenase-like NAD-binding" evidence="4">
    <location>
        <begin position="168"/>
        <end position="280"/>
    </location>
</feature>
<dbReference type="SUPFAM" id="SSF51735">
    <property type="entry name" value="NAD(P)-binding Rossmann-fold domains"/>
    <property type="match status" value="1"/>
</dbReference>
<evidence type="ECO:0008006" key="8">
    <source>
        <dbReference type="Google" id="ProtNLM"/>
    </source>
</evidence>
<dbReference type="InterPro" id="IPR056798">
    <property type="entry name" value="ADH_Fe_C"/>
</dbReference>
<organism evidence="6 7">
    <name type="scientific">Zalerion maritima</name>
    <dbReference type="NCBI Taxonomy" id="339359"/>
    <lineage>
        <taxon>Eukaryota</taxon>
        <taxon>Fungi</taxon>
        <taxon>Dikarya</taxon>
        <taxon>Ascomycota</taxon>
        <taxon>Pezizomycotina</taxon>
        <taxon>Sordariomycetes</taxon>
        <taxon>Lulworthiomycetidae</taxon>
        <taxon>Lulworthiales</taxon>
        <taxon>Lulworthiaceae</taxon>
        <taxon>Zalerion</taxon>
    </lineage>
</organism>
<dbReference type="InterPro" id="IPR001670">
    <property type="entry name" value="ADH_Fe/GldA"/>
</dbReference>
<dbReference type="AlphaFoldDB" id="A0AAD5RRK2"/>
<dbReference type="Pfam" id="PF03446">
    <property type="entry name" value="NAD_binding_2"/>
    <property type="match status" value="1"/>
</dbReference>
<evidence type="ECO:0000313" key="6">
    <source>
        <dbReference type="EMBL" id="KAJ2901607.1"/>
    </source>
</evidence>
<sequence>MAASIRRKLPKTSVLYVFDVHEPACERFKKEFGDMGQIEIEECPRQIACKADVVVSMVPGAREVAHVYLDADDGIISATENPQRLLLECSTIDSETARDVAGKMQEAGRGLYVDAPVSGGVPAAEKGTLSFMMGHKVPAAGDLAGERLRLIVAMMGDPTKLFWCGGVGTGLAAKISNNYISCSVLLLVAEAMAVGVKSGVDPKMLQNIIHSSTGQTFMGDNVCPVPGVVAHAPSSNGWKLGFKTQMFLKDLSLGIEASRKMNLEPTMAEAAYGVFEKAAEDPRCVELLKLGSPVGPSSTTADPMVDAGFLIWMWSAGWGNEQNPFEYVSTSYRVTFGKGILSQLPSLVEKLGCKAVLVLSTPEQTGIAERVTSILGATAVSTFTQAAMHTPTHVTEKALSQAKASGVDGIVSVGGGSTIGLGKALSVRTALPNLCIPTTYAGSEMTPILGETENGRKTTRRSPDILPAAVLYDVDLTMTLPVKMSVNSGINAIAHGVEALYASNGNPIIDLMACEGIKSLCEALPALQLDSGDDDARYKALYGAWLCGMCLGAVDMALHHKLCHTLGGSLNLPHAETHVSVLPHAVAYNAPSAPLAMAKLAAALPDGDGDPVRGINALYRRLGIDPSLKSLGMPEDGIDKAADIAVSNPYKNPRPLERGALRELVRRAWAGEQASRDL</sequence>
<dbReference type="GO" id="GO:0005739">
    <property type="term" value="C:mitochondrion"/>
    <property type="evidence" value="ECO:0007669"/>
    <property type="project" value="TreeGrafter"/>
</dbReference>
<protein>
    <recommendedName>
        <fullName evidence="8">Alcohol dehydrogenase iron-type/glycerol dehydrogenase GldA domain-containing protein</fullName>
    </recommendedName>
</protein>
<dbReference type="CDD" id="cd08177">
    <property type="entry name" value="MAR"/>
    <property type="match status" value="1"/>
</dbReference>
<dbReference type="GO" id="GO:0008442">
    <property type="term" value="F:3-hydroxyisobutyrate dehydrogenase activity"/>
    <property type="evidence" value="ECO:0007669"/>
    <property type="project" value="TreeGrafter"/>
</dbReference>
<dbReference type="SUPFAM" id="SSF48179">
    <property type="entry name" value="6-phosphogluconate dehydrogenase C-terminal domain-like"/>
    <property type="match status" value="1"/>
</dbReference>
<name>A0AAD5RRK2_9PEZI</name>
<evidence type="ECO:0000259" key="5">
    <source>
        <dbReference type="Pfam" id="PF25137"/>
    </source>
</evidence>
<gene>
    <name evidence="6" type="ORF">MKZ38_001627</name>
</gene>
<dbReference type="InterPro" id="IPR008927">
    <property type="entry name" value="6-PGluconate_DH-like_C_sf"/>
</dbReference>
<evidence type="ECO:0000256" key="1">
    <source>
        <dbReference type="ARBA" id="ARBA00023002"/>
    </source>
</evidence>
<dbReference type="GO" id="GO:0018506">
    <property type="term" value="F:maleylacetate reductase activity"/>
    <property type="evidence" value="ECO:0007669"/>
    <property type="project" value="InterPro"/>
</dbReference>
<keyword evidence="7" id="KW-1185">Reference proteome</keyword>
<accession>A0AAD5RRK2</accession>
<dbReference type="GO" id="GO:0051287">
    <property type="term" value="F:NAD binding"/>
    <property type="evidence" value="ECO:0007669"/>
    <property type="project" value="InterPro"/>
</dbReference>
<dbReference type="Gene3D" id="3.40.50.1970">
    <property type="match status" value="1"/>
</dbReference>
<dbReference type="GO" id="GO:0006574">
    <property type="term" value="P:L-valine catabolic process"/>
    <property type="evidence" value="ECO:0007669"/>
    <property type="project" value="TreeGrafter"/>
</dbReference>
<dbReference type="Gene3D" id="1.20.1090.10">
    <property type="entry name" value="Dehydroquinate synthase-like - alpha domain"/>
    <property type="match status" value="1"/>
</dbReference>
<feature type="domain" description="Fe-containing alcohol dehydrogenase-like C-terminal" evidence="5">
    <location>
        <begin position="486"/>
        <end position="669"/>
    </location>
</feature>
<dbReference type="InterPro" id="IPR013328">
    <property type="entry name" value="6PGD_dom2"/>
</dbReference>
<dbReference type="Proteomes" id="UP001201980">
    <property type="component" value="Unassembled WGS sequence"/>
</dbReference>
<dbReference type="PANTHER" id="PTHR22981">
    <property type="entry name" value="3-HYDROXYISOBUTYRATE DEHYDROGENASE-RELATED"/>
    <property type="match status" value="1"/>
</dbReference>
<dbReference type="Gene3D" id="3.40.50.720">
    <property type="entry name" value="NAD(P)-binding Rossmann-like Domain"/>
    <property type="match status" value="1"/>
</dbReference>
<comment type="caution">
    <text evidence="6">The sequence shown here is derived from an EMBL/GenBank/DDBJ whole genome shotgun (WGS) entry which is preliminary data.</text>
</comment>
<dbReference type="Pfam" id="PF25137">
    <property type="entry name" value="ADH_Fe_C"/>
    <property type="match status" value="1"/>
</dbReference>
<dbReference type="InterPro" id="IPR036291">
    <property type="entry name" value="NAD(P)-bd_dom_sf"/>
</dbReference>
<dbReference type="InterPro" id="IPR034786">
    <property type="entry name" value="MAR"/>
</dbReference>